<evidence type="ECO:0000313" key="3">
    <source>
        <dbReference type="Proteomes" id="UP000799770"/>
    </source>
</evidence>
<reference evidence="2" key="1">
    <citation type="journal article" date="2020" name="Stud. Mycol.">
        <title>101 Dothideomycetes genomes: a test case for predicting lifestyles and emergence of pathogens.</title>
        <authorList>
            <person name="Haridas S."/>
            <person name="Albert R."/>
            <person name="Binder M."/>
            <person name="Bloem J."/>
            <person name="Labutti K."/>
            <person name="Salamov A."/>
            <person name="Andreopoulos B."/>
            <person name="Baker S."/>
            <person name="Barry K."/>
            <person name="Bills G."/>
            <person name="Bluhm B."/>
            <person name="Cannon C."/>
            <person name="Castanera R."/>
            <person name="Culley D."/>
            <person name="Daum C."/>
            <person name="Ezra D."/>
            <person name="Gonzalez J."/>
            <person name="Henrissat B."/>
            <person name="Kuo A."/>
            <person name="Liang C."/>
            <person name="Lipzen A."/>
            <person name="Lutzoni F."/>
            <person name="Magnuson J."/>
            <person name="Mondo S."/>
            <person name="Nolan M."/>
            <person name="Ohm R."/>
            <person name="Pangilinan J."/>
            <person name="Park H.-J."/>
            <person name="Ramirez L."/>
            <person name="Alfaro M."/>
            <person name="Sun H."/>
            <person name="Tritt A."/>
            <person name="Yoshinaga Y."/>
            <person name="Zwiers L.-H."/>
            <person name="Turgeon B."/>
            <person name="Goodwin S."/>
            <person name="Spatafora J."/>
            <person name="Crous P."/>
            <person name="Grigoriev I."/>
        </authorList>
    </citation>
    <scope>NUCLEOTIDE SEQUENCE</scope>
    <source>
        <strain evidence="2">CBS 627.86</strain>
    </source>
</reference>
<protein>
    <submittedName>
        <fullName evidence="2">Uncharacterized protein</fullName>
    </submittedName>
</protein>
<evidence type="ECO:0000256" key="1">
    <source>
        <dbReference type="SAM" id="MobiDB-lite"/>
    </source>
</evidence>
<feature type="compositionally biased region" description="Basic and acidic residues" evidence="1">
    <location>
        <begin position="192"/>
        <end position="212"/>
    </location>
</feature>
<evidence type="ECO:0000313" key="2">
    <source>
        <dbReference type="EMBL" id="KAF2121266.1"/>
    </source>
</evidence>
<feature type="compositionally biased region" description="Basic residues" evidence="1">
    <location>
        <begin position="171"/>
        <end position="188"/>
    </location>
</feature>
<dbReference type="Pfam" id="PF09428">
    <property type="entry name" value="DUF2011"/>
    <property type="match status" value="1"/>
</dbReference>
<feature type="region of interest" description="Disordered" evidence="1">
    <location>
        <begin position="1"/>
        <end position="30"/>
    </location>
</feature>
<name>A0A6A5ZPU8_9PLEO</name>
<dbReference type="InterPro" id="IPR018555">
    <property type="entry name" value="C630.06c-like"/>
</dbReference>
<feature type="compositionally biased region" description="Acidic residues" evidence="1">
    <location>
        <begin position="244"/>
        <end position="255"/>
    </location>
</feature>
<feature type="region of interest" description="Disordered" evidence="1">
    <location>
        <begin position="170"/>
        <end position="255"/>
    </location>
</feature>
<dbReference type="EMBL" id="ML977312">
    <property type="protein sequence ID" value="KAF2121266.1"/>
    <property type="molecule type" value="Genomic_DNA"/>
</dbReference>
<dbReference type="AlphaFoldDB" id="A0A6A5ZPU8"/>
<keyword evidence="3" id="KW-1185">Reference proteome</keyword>
<proteinExistence type="predicted"/>
<accession>A0A6A5ZPU8</accession>
<gene>
    <name evidence="2" type="ORF">BDV96DRAFT_640662</name>
</gene>
<feature type="compositionally biased region" description="Polar residues" evidence="1">
    <location>
        <begin position="15"/>
        <end position="24"/>
    </location>
</feature>
<organism evidence="2 3">
    <name type="scientific">Lophiotrema nucula</name>
    <dbReference type="NCBI Taxonomy" id="690887"/>
    <lineage>
        <taxon>Eukaryota</taxon>
        <taxon>Fungi</taxon>
        <taxon>Dikarya</taxon>
        <taxon>Ascomycota</taxon>
        <taxon>Pezizomycotina</taxon>
        <taxon>Dothideomycetes</taxon>
        <taxon>Pleosporomycetidae</taxon>
        <taxon>Pleosporales</taxon>
        <taxon>Lophiotremataceae</taxon>
        <taxon>Lophiotrema</taxon>
    </lineage>
</organism>
<dbReference type="Proteomes" id="UP000799770">
    <property type="component" value="Unassembled WGS sequence"/>
</dbReference>
<feature type="compositionally biased region" description="Basic residues" evidence="1">
    <location>
        <begin position="213"/>
        <end position="231"/>
    </location>
</feature>
<sequence>MFQIPSAKRIRRNELQSPATSPRSSPDPDLAQLLRSQARTEYTFTTPENDDDAAHRSVDEEAELILFATNPSSEPQSHKIRLASPVAEQGEPGFAVKKPRSYYFADEGDSEREAELKAAAIDGKTVLALAREPWPGCALPWKVKTITPTGMKRSVTVGHSNVVVAIEESVHKRRRKGKKSRIAIRKKLQANEVKREANERLAKEKEEAEKEKRTRRNREKKLKQKARNKAKRSAEGAAAGSPVEEPESVSDAGAD</sequence>
<dbReference type="OrthoDB" id="5425061at2759"/>